<accession>A0A642UQL8</accession>
<dbReference type="PANTHER" id="PTHR24322">
    <property type="entry name" value="PKSB"/>
    <property type="match status" value="1"/>
</dbReference>
<dbReference type="InterPro" id="IPR002347">
    <property type="entry name" value="SDR_fam"/>
</dbReference>
<feature type="transmembrane region" description="Helical" evidence="3">
    <location>
        <begin position="35"/>
        <end position="55"/>
    </location>
</feature>
<evidence type="ECO:0008006" key="6">
    <source>
        <dbReference type="Google" id="ProtNLM"/>
    </source>
</evidence>
<dbReference type="SUPFAM" id="SSF51735">
    <property type="entry name" value="NAD(P)-binding Rossmann-fold domains"/>
    <property type="match status" value="1"/>
</dbReference>
<evidence type="ECO:0000313" key="5">
    <source>
        <dbReference type="Proteomes" id="UP000449547"/>
    </source>
</evidence>
<dbReference type="PANTHER" id="PTHR24322:SF736">
    <property type="entry name" value="RETINOL DEHYDROGENASE 10"/>
    <property type="match status" value="1"/>
</dbReference>
<comment type="caution">
    <text evidence="4">The sequence shown here is derived from an EMBL/GenBank/DDBJ whole genome shotgun (WGS) entry which is preliminary data.</text>
</comment>
<dbReference type="Gene3D" id="3.40.50.720">
    <property type="entry name" value="NAD(P)-binding Rossmann-like Domain"/>
    <property type="match status" value="1"/>
</dbReference>
<keyword evidence="5" id="KW-1185">Reference proteome</keyword>
<keyword evidence="3" id="KW-0812">Transmembrane</keyword>
<dbReference type="VEuPathDB" id="FungiDB:DIURU_002234"/>
<dbReference type="AlphaFoldDB" id="A0A642UQL8"/>
<dbReference type="Pfam" id="PF00106">
    <property type="entry name" value="adh_short"/>
    <property type="match status" value="1"/>
</dbReference>
<keyword evidence="2" id="KW-0560">Oxidoreductase</keyword>
<name>A0A642UQL8_DIURU</name>
<keyword evidence="3" id="KW-0472">Membrane</keyword>
<dbReference type="Proteomes" id="UP000449547">
    <property type="component" value="Unassembled WGS sequence"/>
</dbReference>
<dbReference type="PRINTS" id="PR00081">
    <property type="entry name" value="GDHRDH"/>
</dbReference>
<dbReference type="OMA" id="MFKDVEP"/>
<dbReference type="RefSeq" id="XP_034012928.1">
    <property type="nucleotide sequence ID" value="XM_034154863.1"/>
</dbReference>
<dbReference type="GeneID" id="54780885"/>
<dbReference type="EMBL" id="SWFT01000066">
    <property type="protein sequence ID" value="KAA8903722.1"/>
    <property type="molecule type" value="Genomic_DNA"/>
</dbReference>
<dbReference type="GO" id="GO:0016616">
    <property type="term" value="F:oxidoreductase activity, acting on the CH-OH group of donors, NAD or NADP as acceptor"/>
    <property type="evidence" value="ECO:0007669"/>
    <property type="project" value="TreeGrafter"/>
</dbReference>
<evidence type="ECO:0000313" key="4">
    <source>
        <dbReference type="EMBL" id="KAA8903722.1"/>
    </source>
</evidence>
<gene>
    <name evidence="4" type="ORF">DIURU_002234</name>
</gene>
<evidence type="ECO:0000256" key="3">
    <source>
        <dbReference type="SAM" id="Phobius"/>
    </source>
</evidence>
<reference evidence="4 5" key="1">
    <citation type="submission" date="2019-07" db="EMBL/GenBank/DDBJ databases">
        <title>Genome assembly of two rare yeast pathogens: Diutina rugosa and Trichomonascus ciferrii.</title>
        <authorList>
            <person name="Mixao V."/>
            <person name="Saus E."/>
            <person name="Hansen A."/>
            <person name="Lass-Flor C."/>
            <person name="Gabaldon T."/>
        </authorList>
    </citation>
    <scope>NUCLEOTIDE SEQUENCE [LARGE SCALE GENOMIC DNA]</scope>
    <source>
        <strain evidence="4 5">CBS 613</strain>
    </source>
</reference>
<proteinExistence type="inferred from homology"/>
<dbReference type="InterPro" id="IPR036291">
    <property type="entry name" value="NAD(P)-bd_dom_sf"/>
</dbReference>
<keyword evidence="3" id="KW-1133">Transmembrane helix</keyword>
<comment type="similarity">
    <text evidence="1">Belongs to the short-chain dehydrogenases/reductases (SDR) family.</text>
</comment>
<sequence>MTISIDDIVDAADAMKIPLWIALVGVAGYSYHTVYFFPLLLVVLVATLVLILYYYNLWYKVRGTVWPDICSKDVVLVTGGSQGLGKHIVKLLLRQGAEVIVLDITPPSTDEVTYIACDLAQPDQVREALNEITPHKQITVLINNAGVRHSDGVLAMAPDKLHRIFQINVFSPMLITKTVVESYHRSKAKQPPLRVCFISSVLGILAPRNLGVYSATKAAVTQMYDALVHEHRDDTNWLRFLLMLPGQMDTAMFRDVTPSKTFFAPVVAANKLAKTIVAKLNRGEIGTVCAPVYGSILPVVKVLPECVQHWCRQFSEMDDKVEG</sequence>
<dbReference type="OrthoDB" id="5840532at2759"/>
<evidence type="ECO:0000256" key="1">
    <source>
        <dbReference type="ARBA" id="ARBA00006484"/>
    </source>
</evidence>
<protein>
    <recommendedName>
        <fullName evidence="6">NAD(P)-binding protein</fullName>
    </recommendedName>
</protein>
<evidence type="ECO:0000256" key="2">
    <source>
        <dbReference type="ARBA" id="ARBA00023002"/>
    </source>
</evidence>
<organism evidence="4 5">
    <name type="scientific">Diutina rugosa</name>
    <name type="common">Yeast</name>
    <name type="synonym">Candida rugosa</name>
    <dbReference type="NCBI Taxonomy" id="5481"/>
    <lineage>
        <taxon>Eukaryota</taxon>
        <taxon>Fungi</taxon>
        <taxon>Dikarya</taxon>
        <taxon>Ascomycota</taxon>
        <taxon>Saccharomycotina</taxon>
        <taxon>Pichiomycetes</taxon>
        <taxon>Debaryomycetaceae</taxon>
        <taxon>Diutina</taxon>
    </lineage>
</organism>